<sequence>MKYKREICYPCAFPVHQPVPPSPRLFFTPLSPEPYPIDLPENKLDVPIMEFSVPAREVARARVQLNATISTEIFADPGNGNGSGSFFNVNAITYKLFRDNMLLTDTLISGSYASGTNDETLYTFNSTFTWVDTPTDPIVPTDPIHYRIVANIGDYEHVVRAQVRNRGFFGIAIPGDPV</sequence>
<evidence type="ECO:0008006" key="3">
    <source>
        <dbReference type="Google" id="ProtNLM"/>
    </source>
</evidence>
<name>A0ABT7R5J6_9BACI</name>
<evidence type="ECO:0000313" key="1">
    <source>
        <dbReference type="EMBL" id="MDM5438202.1"/>
    </source>
</evidence>
<comment type="caution">
    <text evidence="1">The sequence shown here is derived from an EMBL/GenBank/DDBJ whole genome shotgun (WGS) entry which is preliminary data.</text>
</comment>
<evidence type="ECO:0000313" key="2">
    <source>
        <dbReference type="Proteomes" id="UP001224139"/>
    </source>
</evidence>
<protein>
    <recommendedName>
        <fullName evidence="3">Exosporium leader peptide</fullName>
    </recommendedName>
</protein>
<proteinExistence type="predicted"/>
<keyword evidence="2" id="KW-1185">Reference proteome</keyword>
<gene>
    <name evidence="1" type="ORF">QUG02_08655</name>
</gene>
<organism evidence="1 2">
    <name type="scientific">Bacillus hominis</name>
    <dbReference type="NCBI Taxonomy" id="2817478"/>
    <lineage>
        <taxon>Bacteria</taxon>
        <taxon>Bacillati</taxon>
        <taxon>Bacillota</taxon>
        <taxon>Bacilli</taxon>
        <taxon>Bacillales</taxon>
        <taxon>Bacillaceae</taxon>
        <taxon>Bacillus</taxon>
        <taxon>Bacillus cereus group</taxon>
    </lineage>
</organism>
<accession>A0ABT7R5J6</accession>
<dbReference type="EMBL" id="JAUCFG010000002">
    <property type="protein sequence ID" value="MDM5438202.1"/>
    <property type="molecule type" value="Genomic_DNA"/>
</dbReference>
<dbReference type="Proteomes" id="UP001224139">
    <property type="component" value="Unassembled WGS sequence"/>
</dbReference>
<reference evidence="1 2" key="1">
    <citation type="submission" date="2023-06" db="EMBL/GenBank/DDBJ databases">
        <title>Comparative genomics of Bacillaceae isolates and their secondary metabolite potential.</title>
        <authorList>
            <person name="Song L."/>
            <person name="Nielsen L.J."/>
            <person name="Mohite O."/>
            <person name="Xu X."/>
            <person name="Weber T."/>
            <person name="Kovacs A.T."/>
        </authorList>
    </citation>
    <scope>NUCLEOTIDE SEQUENCE [LARGE SCALE GENOMIC DNA]</scope>
    <source>
        <strain evidence="1 2">DX2.1</strain>
    </source>
</reference>
<dbReference type="RefSeq" id="WP_289358739.1">
    <property type="nucleotide sequence ID" value="NZ_JAUCFG010000002.1"/>
</dbReference>